<dbReference type="PANTHER" id="PTHR43157:SF31">
    <property type="entry name" value="PHOSPHATIDYLINOSITOL-GLYCAN BIOSYNTHESIS CLASS F PROTEIN"/>
    <property type="match status" value="1"/>
</dbReference>
<dbReference type="EMBL" id="SDOX01000010">
    <property type="protein sequence ID" value="TFJ85940.1"/>
    <property type="molecule type" value="Genomic_DNA"/>
</dbReference>
<organism evidence="5 6">
    <name type="scientific">Nannochloropsis salina CCMP1776</name>
    <dbReference type="NCBI Taxonomy" id="1027361"/>
    <lineage>
        <taxon>Eukaryota</taxon>
        <taxon>Sar</taxon>
        <taxon>Stramenopiles</taxon>
        <taxon>Ochrophyta</taxon>
        <taxon>Eustigmatophyceae</taxon>
        <taxon>Eustigmatales</taxon>
        <taxon>Monodopsidaceae</taxon>
        <taxon>Microchloropsis</taxon>
        <taxon>Microchloropsis salina</taxon>
    </lineage>
</organism>
<feature type="compositionally biased region" description="Acidic residues" evidence="3">
    <location>
        <begin position="142"/>
        <end position="151"/>
    </location>
</feature>
<evidence type="ECO:0000256" key="1">
    <source>
        <dbReference type="ARBA" id="ARBA00023002"/>
    </source>
</evidence>
<gene>
    <name evidence="5" type="ORF">NSK_002760</name>
</gene>
<dbReference type="PRINTS" id="PR00081">
    <property type="entry name" value="GDHRDH"/>
</dbReference>
<evidence type="ECO:0000256" key="2">
    <source>
        <dbReference type="PROSITE-ProRule" id="PRU00047"/>
    </source>
</evidence>
<evidence type="ECO:0000313" key="5">
    <source>
        <dbReference type="EMBL" id="TFJ85940.1"/>
    </source>
</evidence>
<dbReference type="PANTHER" id="PTHR43157">
    <property type="entry name" value="PHOSPHATIDYLINOSITOL-GLYCAN BIOSYNTHESIS CLASS F PROTEIN-RELATED"/>
    <property type="match status" value="1"/>
</dbReference>
<accession>A0A4D9D3C3</accession>
<feature type="region of interest" description="Disordered" evidence="3">
    <location>
        <begin position="86"/>
        <end position="190"/>
    </location>
</feature>
<dbReference type="Pfam" id="PF00106">
    <property type="entry name" value="adh_short"/>
    <property type="match status" value="1"/>
</dbReference>
<feature type="compositionally biased region" description="Basic and acidic residues" evidence="3">
    <location>
        <begin position="152"/>
        <end position="166"/>
    </location>
</feature>
<dbReference type="Gene3D" id="3.40.50.720">
    <property type="entry name" value="NAD(P)-binding Rossmann-like Domain"/>
    <property type="match status" value="1"/>
</dbReference>
<dbReference type="SUPFAM" id="SSF51735">
    <property type="entry name" value="NAD(P)-binding Rossmann-fold domains"/>
    <property type="match status" value="1"/>
</dbReference>
<evidence type="ECO:0000259" key="4">
    <source>
        <dbReference type="PROSITE" id="PS50158"/>
    </source>
</evidence>
<dbReference type="GO" id="GO:0008270">
    <property type="term" value="F:zinc ion binding"/>
    <property type="evidence" value="ECO:0007669"/>
    <property type="project" value="UniProtKB-KW"/>
</dbReference>
<feature type="compositionally biased region" description="Basic residues" evidence="3">
    <location>
        <begin position="168"/>
        <end position="190"/>
    </location>
</feature>
<dbReference type="InterPro" id="IPR002347">
    <property type="entry name" value="SDR_fam"/>
</dbReference>
<evidence type="ECO:0000256" key="3">
    <source>
        <dbReference type="SAM" id="MobiDB-lite"/>
    </source>
</evidence>
<dbReference type="Proteomes" id="UP000355283">
    <property type="component" value="Unassembled WGS sequence"/>
</dbReference>
<dbReference type="InterPro" id="IPR001878">
    <property type="entry name" value="Znf_CCHC"/>
</dbReference>
<dbReference type="OrthoDB" id="157221at2759"/>
<dbReference type="CDD" id="cd05327">
    <property type="entry name" value="retinol-DH_like_SDR_c_like"/>
    <property type="match status" value="1"/>
</dbReference>
<keyword evidence="1" id="KW-0560">Oxidoreductase</keyword>
<reference evidence="5 6" key="1">
    <citation type="submission" date="2019-01" db="EMBL/GenBank/DDBJ databases">
        <title>Nuclear Genome Assembly of the Microalgal Biofuel strain Nannochloropsis salina CCMP1776.</title>
        <authorList>
            <person name="Hovde B."/>
        </authorList>
    </citation>
    <scope>NUCLEOTIDE SEQUENCE [LARGE SCALE GENOMIC DNA]</scope>
    <source>
        <strain evidence="5 6">CCMP1776</strain>
    </source>
</reference>
<protein>
    <recommendedName>
        <fullName evidence="4">CCHC-type domain-containing protein</fullName>
    </recommendedName>
</protein>
<dbReference type="GO" id="GO:0003676">
    <property type="term" value="F:nucleic acid binding"/>
    <property type="evidence" value="ECO:0007669"/>
    <property type="project" value="InterPro"/>
</dbReference>
<feature type="domain" description="CCHC-type" evidence="4">
    <location>
        <begin position="66"/>
        <end position="81"/>
    </location>
</feature>
<evidence type="ECO:0000313" key="6">
    <source>
        <dbReference type="Proteomes" id="UP000355283"/>
    </source>
</evidence>
<dbReference type="Pfam" id="PF13917">
    <property type="entry name" value="zf-CCHC_3"/>
    <property type="match status" value="1"/>
</dbReference>
<name>A0A4D9D3C3_9STRA</name>
<dbReference type="AlphaFoldDB" id="A0A4D9D3C3"/>
<keyword evidence="6" id="KW-1185">Reference proteome</keyword>
<proteinExistence type="predicted"/>
<keyword evidence="2" id="KW-0863">Zinc-finger</keyword>
<dbReference type="GO" id="GO:0016491">
    <property type="term" value="F:oxidoreductase activity"/>
    <property type="evidence" value="ECO:0007669"/>
    <property type="project" value="UniProtKB-KW"/>
</dbReference>
<dbReference type="PROSITE" id="PS50158">
    <property type="entry name" value="ZF_CCHC"/>
    <property type="match status" value="1"/>
</dbReference>
<dbReference type="InterPro" id="IPR036291">
    <property type="entry name" value="NAD(P)-bd_dom_sf"/>
</dbReference>
<feature type="compositionally biased region" description="Acidic residues" evidence="3">
    <location>
        <begin position="92"/>
        <end position="108"/>
    </location>
</feature>
<keyword evidence="2" id="KW-0862">Zinc</keyword>
<sequence>MSSSAALGTSNMWKNVIKYDPYANDEDAAAEAAAAELAAEQQRGLMDVVRIKARETLGTESKRGACRKCGNMGHLTYQCRNHLGGNNRAADSESESSDEDSVESAEEVVEARAAAAAAMTSRGDGNGSWKRKKESSSGGSSDSEESEGSSEAEEKRERKREREGRRSASVKKRKKESKKRHKKEKRHKKRITCLLEDMFTQAQRIPPQPTGQSKNHKIKSFAMFKWLLVVVAVLLGVGSKYAKRKLPLVPVDLDGKHFIVTGASAGIGKETVRTLAEWNASVVMAVRNVKKGTAVLEDIRLSIGRQDLPVEVWEMDLSKLSSVKDFADRYRDSGRPLHVLINNAGLVSWEYILTEDGHELTYQTNHLGHFLLTKLLMPSLLASAPSRVIQVSSDAHFMGKIDLDHLDSSNDTYNSMSTYAHTKLMNVVYANELTRRFKDVGVVSTSLHPGFVATEFLRDLPEWAQPIKNAMCSLFARNEVEGAKTQIMAATAPAYEEVGGVYFDACAPRVPNKLALDEHLAAAFWDKSEEAIKHMLVEPSEDMSTEVAEE</sequence>
<keyword evidence="2" id="KW-0479">Metal-binding</keyword>
<comment type="caution">
    <text evidence="5">The sequence shown here is derived from an EMBL/GenBank/DDBJ whole genome shotgun (WGS) entry which is preliminary data.</text>
</comment>